<protein>
    <submittedName>
        <fullName evidence="2">Methyl-accepting chemotaxis protein</fullName>
    </submittedName>
</protein>
<keyword evidence="1" id="KW-0812">Transmembrane</keyword>
<keyword evidence="1" id="KW-0472">Membrane</keyword>
<evidence type="ECO:0000313" key="2">
    <source>
        <dbReference type="EMBL" id="RDU63590.1"/>
    </source>
</evidence>
<dbReference type="AlphaFoldDB" id="A0A3D8IEQ0"/>
<keyword evidence="1" id="KW-1133">Transmembrane helix</keyword>
<keyword evidence="3" id="KW-1185">Reference proteome</keyword>
<proteinExistence type="predicted"/>
<feature type="transmembrane region" description="Helical" evidence="1">
    <location>
        <begin position="296"/>
        <end position="321"/>
    </location>
</feature>
<dbReference type="Pfam" id="PF22673">
    <property type="entry name" value="MCP-like_PDC_1"/>
    <property type="match status" value="1"/>
</dbReference>
<gene>
    <name evidence="2" type="ORF">CQA53_08195</name>
</gene>
<evidence type="ECO:0000313" key="3">
    <source>
        <dbReference type="Proteomes" id="UP000256379"/>
    </source>
</evidence>
<reference evidence="2 3" key="1">
    <citation type="submission" date="2018-04" db="EMBL/GenBank/DDBJ databases">
        <title>Novel Campyloabacter and Helicobacter Species and Strains.</title>
        <authorList>
            <person name="Mannion A.J."/>
            <person name="Shen Z."/>
            <person name="Fox J.G."/>
        </authorList>
    </citation>
    <scope>NUCLEOTIDE SEQUENCE [LARGE SCALE GENOMIC DNA]</scope>
    <source>
        <strain evidence="2 3">MIT 17-337</strain>
    </source>
</reference>
<accession>A0A3D8IEQ0</accession>
<dbReference type="Proteomes" id="UP000256379">
    <property type="component" value="Unassembled WGS sequence"/>
</dbReference>
<dbReference type="Gene3D" id="3.30.450.20">
    <property type="entry name" value="PAS domain"/>
    <property type="match status" value="1"/>
</dbReference>
<comment type="caution">
    <text evidence="2">The sequence shown here is derived from an EMBL/GenBank/DDBJ whole genome shotgun (WGS) entry which is preliminary data.</text>
</comment>
<dbReference type="CDD" id="cd12913">
    <property type="entry name" value="PDC1_MCP_like"/>
    <property type="match status" value="1"/>
</dbReference>
<feature type="non-terminal residue" evidence="2">
    <location>
        <position position="387"/>
    </location>
</feature>
<feature type="transmembrane region" description="Helical" evidence="1">
    <location>
        <begin position="7"/>
        <end position="29"/>
    </location>
</feature>
<name>A0A3D8IEQ0_9HELI</name>
<dbReference type="EMBL" id="NXLQ01000022">
    <property type="protein sequence ID" value="RDU63590.1"/>
    <property type="molecule type" value="Genomic_DNA"/>
</dbReference>
<dbReference type="InterPro" id="IPR029151">
    <property type="entry name" value="Sensor-like_sf"/>
</dbReference>
<evidence type="ECO:0000256" key="1">
    <source>
        <dbReference type="SAM" id="Phobius"/>
    </source>
</evidence>
<sequence>MSIKIKVVLVSSIISVIAMITLSIISMIMNKQVAIESTITAQANKLQVVDMLIMEQNESIKTSLLALAKEISEMPISYLDSKENIIQNVGPLLKLHKDSSGLVASYIGLPTGEVVESATNTDKAGIPFQVRGGQGTDYMVNTRDWYVGAAKKNGFYQTEVMVDSITGKLSFSYGFPIVKNGRFIGVVGVDILLNDVQKYFEALKAHNKGGIFALDSTNTPFVATDNSILMQKNSLYDEISKMSQQTKDFEAFNIIDNGINKVAQCKSFEHPEFANYTLCSLESVEDIEAPIMHISYIQIGISVIFSILVSLILYIVINIVLRSLDFISQGLFRFFRFLNHEEKSIELISLKSKDEIGAMAMAINENIEKTRKGLEQDSHVVKEVVYI</sequence>
<organism evidence="2 3">
    <name type="scientific">Helicobacter didelphidarum</name>
    <dbReference type="NCBI Taxonomy" id="2040648"/>
    <lineage>
        <taxon>Bacteria</taxon>
        <taxon>Pseudomonadati</taxon>
        <taxon>Campylobacterota</taxon>
        <taxon>Epsilonproteobacteria</taxon>
        <taxon>Campylobacterales</taxon>
        <taxon>Helicobacteraceae</taxon>
        <taxon>Helicobacter</taxon>
    </lineage>
</organism>
<dbReference type="SUPFAM" id="SSF103190">
    <property type="entry name" value="Sensory domain-like"/>
    <property type="match status" value="1"/>
</dbReference>